<dbReference type="RefSeq" id="WP_246426081.1">
    <property type="nucleotide sequence ID" value="NZ_JACIEH010000002.1"/>
</dbReference>
<dbReference type="InterPro" id="IPR029044">
    <property type="entry name" value="Nucleotide-diphossugar_trans"/>
</dbReference>
<dbReference type="GO" id="GO:0008690">
    <property type="term" value="F:3-deoxy-manno-octulosonate cytidylyltransferase activity"/>
    <property type="evidence" value="ECO:0007669"/>
    <property type="project" value="UniProtKB-EC"/>
</dbReference>
<dbReference type="EC" id="2.7.7.38" evidence="4"/>
<evidence type="ECO:0000256" key="2">
    <source>
        <dbReference type="ARBA" id="ARBA00022695"/>
    </source>
</evidence>
<proteinExistence type="predicted"/>
<dbReference type="NCBIfam" id="NF003952">
    <property type="entry name" value="PRK05450.1-5"/>
    <property type="match status" value="1"/>
</dbReference>
<dbReference type="PANTHER" id="PTHR42866:SF2">
    <property type="entry name" value="3-DEOXY-MANNO-OCTULOSONATE CYTIDYLYLTRANSFERASE, MITOCHONDRIAL"/>
    <property type="match status" value="1"/>
</dbReference>
<dbReference type="CDD" id="cd02517">
    <property type="entry name" value="CMP-KDO-Synthetase"/>
    <property type="match status" value="1"/>
</dbReference>
<dbReference type="NCBIfam" id="NF003950">
    <property type="entry name" value="PRK05450.1-3"/>
    <property type="match status" value="1"/>
</dbReference>
<evidence type="ECO:0000256" key="3">
    <source>
        <dbReference type="ARBA" id="ARBA00022985"/>
    </source>
</evidence>
<dbReference type="GO" id="GO:0005829">
    <property type="term" value="C:cytosol"/>
    <property type="evidence" value="ECO:0007669"/>
    <property type="project" value="TreeGrafter"/>
</dbReference>
<dbReference type="Gene3D" id="3.90.550.10">
    <property type="entry name" value="Spore Coat Polysaccharide Biosynthesis Protein SpsA, Chain A"/>
    <property type="match status" value="1"/>
</dbReference>
<keyword evidence="3" id="KW-0448">Lipopolysaccharide biosynthesis</keyword>
<dbReference type="SUPFAM" id="SSF53448">
    <property type="entry name" value="Nucleotide-diphospho-sugar transferases"/>
    <property type="match status" value="1"/>
</dbReference>
<dbReference type="GO" id="GO:0009103">
    <property type="term" value="P:lipopolysaccharide biosynthetic process"/>
    <property type="evidence" value="ECO:0007669"/>
    <property type="project" value="UniProtKB-KW"/>
</dbReference>
<dbReference type="InterPro" id="IPR003329">
    <property type="entry name" value="Cytidylyl_trans"/>
</dbReference>
<keyword evidence="1 4" id="KW-0808">Transferase</keyword>
<dbReference type="Proteomes" id="UP000557392">
    <property type="component" value="Unassembled WGS sequence"/>
</dbReference>
<keyword evidence="2 4" id="KW-0548">Nucleotidyltransferase</keyword>
<evidence type="ECO:0000256" key="1">
    <source>
        <dbReference type="ARBA" id="ARBA00022679"/>
    </source>
</evidence>
<dbReference type="EMBL" id="JACIEH010000002">
    <property type="protein sequence ID" value="MBB4099246.1"/>
    <property type="molecule type" value="Genomic_DNA"/>
</dbReference>
<organism evidence="4 5">
    <name type="scientific">Sphingomonas kyeonggiensis</name>
    <dbReference type="NCBI Taxonomy" id="1268553"/>
    <lineage>
        <taxon>Bacteria</taxon>
        <taxon>Pseudomonadati</taxon>
        <taxon>Pseudomonadota</taxon>
        <taxon>Alphaproteobacteria</taxon>
        <taxon>Sphingomonadales</taxon>
        <taxon>Sphingomonadaceae</taxon>
        <taxon>Sphingomonas</taxon>
    </lineage>
</organism>
<evidence type="ECO:0000313" key="5">
    <source>
        <dbReference type="Proteomes" id="UP000557392"/>
    </source>
</evidence>
<sequence>MLKLVGGTGVTAQPMRAAIIIPARFASARFPGKPLVPLRGVGGAEKSLIQRSWEAACAVGGVAEVWIATDDDRIADSARRFGAQVVRTPSGCRNGTERCWAALCEAGIDAEIIVNLQGDSPLTPPLAVELLVETLRVEPQVRVATPMIRCSPLQLDRLTEEARRGRVGGTTVVFDAATDALYFSKRVIPHVPERSRDAPVYFHLGVYAYRRGALGEYVQMPPSPLEVVEGLEQLRFLHCGIGVRMVEIPDPAGGIWEVNNPGDVVLVEAALAERHLA</sequence>
<keyword evidence="5" id="KW-1185">Reference proteome</keyword>
<accession>A0A7W6NY10</accession>
<dbReference type="Pfam" id="PF02348">
    <property type="entry name" value="CTP_transf_3"/>
    <property type="match status" value="1"/>
</dbReference>
<comment type="caution">
    <text evidence="4">The sequence shown here is derived from an EMBL/GenBank/DDBJ whole genome shotgun (WGS) entry which is preliminary data.</text>
</comment>
<protein>
    <submittedName>
        <fullName evidence="4">3-deoxy-manno-octulosonate cytidylyltransferase (CMP-KDO synthetase)</fullName>
        <ecNumber evidence="4">2.7.7.38</ecNumber>
    </submittedName>
</protein>
<gene>
    <name evidence="4" type="ORF">GGR46_002810</name>
</gene>
<dbReference type="AlphaFoldDB" id="A0A7W6NY10"/>
<dbReference type="InterPro" id="IPR004528">
    <property type="entry name" value="KdsB"/>
</dbReference>
<name>A0A7W6NY10_9SPHN</name>
<evidence type="ECO:0000313" key="4">
    <source>
        <dbReference type="EMBL" id="MBB4099246.1"/>
    </source>
</evidence>
<reference evidence="4 5" key="1">
    <citation type="submission" date="2020-08" db="EMBL/GenBank/DDBJ databases">
        <title>Genomic Encyclopedia of Type Strains, Phase IV (KMG-IV): sequencing the most valuable type-strain genomes for metagenomic binning, comparative biology and taxonomic classification.</title>
        <authorList>
            <person name="Goeker M."/>
        </authorList>
    </citation>
    <scope>NUCLEOTIDE SEQUENCE [LARGE SCALE GENOMIC DNA]</scope>
    <source>
        <strain evidence="4 5">DSM 101806</strain>
    </source>
</reference>
<dbReference type="PANTHER" id="PTHR42866">
    <property type="entry name" value="3-DEOXY-MANNO-OCTULOSONATE CYTIDYLYLTRANSFERASE"/>
    <property type="match status" value="1"/>
</dbReference>